<proteinExistence type="predicted"/>
<evidence type="ECO:0000259" key="21">
    <source>
        <dbReference type="Pfam" id="PF24626"/>
    </source>
</evidence>
<evidence type="ECO:0000256" key="12">
    <source>
        <dbReference type="ARBA" id="ARBA00022932"/>
    </source>
</evidence>
<evidence type="ECO:0000256" key="10">
    <source>
        <dbReference type="ARBA" id="ARBA00022908"/>
    </source>
</evidence>
<feature type="compositionally biased region" description="Basic and acidic residues" evidence="16">
    <location>
        <begin position="278"/>
        <end position="287"/>
    </location>
</feature>
<dbReference type="Gene3D" id="1.10.340.70">
    <property type="match status" value="1"/>
</dbReference>
<evidence type="ECO:0008006" key="24">
    <source>
        <dbReference type="Google" id="ProtNLM"/>
    </source>
</evidence>
<feature type="domain" description="Tf2-1-like SH3-like" evidence="21">
    <location>
        <begin position="959"/>
        <end position="1022"/>
    </location>
</feature>
<keyword evidence="11" id="KW-0695">RNA-directed DNA polymerase</keyword>
<dbReference type="Gene3D" id="3.10.10.10">
    <property type="entry name" value="HIV Type 1 Reverse Transcriptase, subunit A, domain 1"/>
    <property type="match status" value="1"/>
</dbReference>
<keyword evidence="15" id="KW-0175">Coiled coil</keyword>
<dbReference type="GO" id="GO:0046872">
    <property type="term" value="F:metal ion binding"/>
    <property type="evidence" value="ECO:0007669"/>
    <property type="project" value="UniProtKB-KW"/>
</dbReference>
<name>A0A8T3AZ45_DENNO</name>
<dbReference type="InterPro" id="IPR012337">
    <property type="entry name" value="RNaseH-like_sf"/>
</dbReference>
<evidence type="ECO:0000256" key="6">
    <source>
        <dbReference type="ARBA" id="ARBA00022750"/>
    </source>
</evidence>
<feature type="domain" description="Reverse transcriptase RNase H-like" evidence="19">
    <location>
        <begin position="562"/>
        <end position="603"/>
    </location>
</feature>
<evidence type="ECO:0000256" key="16">
    <source>
        <dbReference type="SAM" id="MobiDB-lite"/>
    </source>
</evidence>
<dbReference type="InterPro" id="IPR036397">
    <property type="entry name" value="RNaseH_sf"/>
</dbReference>
<evidence type="ECO:0000313" key="23">
    <source>
        <dbReference type="Proteomes" id="UP000829196"/>
    </source>
</evidence>
<keyword evidence="3" id="KW-0548">Nucleotidyltransferase</keyword>
<dbReference type="InterPro" id="IPR041588">
    <property type="entry name" value="Integrase_H2C2"/>
</dbReference>
<keyword evidence="8" id="KW-0378">Hydrolase</keyword>
<protein>
    <recommendedName>
        <fullName evidence="24">Reverse transcriptase</fullName>
    </recommendedName>
</protein>
<dbReference type="GO" id="GO:0006508">
    <property type="term" value="P:proteolysis"/>
    <property type="evidence" value="ECO:0007669"/>
    <property type="project" value="UniProtKB-KW"/>
</dbReference>
<dbReference type="Pfam" id="PF24626">
    <property type="entry name" value="SH3_Tf2-1"/>
    <property type="match status" value="1"/>
</dbReference>
<keyword evidence="12" id="KW-0239">DNA-directed DNA polymerase</keyword>
<keyword evidence="13" id="KW-0238">DNA-binding</keyword>
<evidence type="ECO:0000256" key="14">
    <source>
        <dbReference type="ARBA" id="ARBA00023172"/>
    </source>
</evidence>
<dbReference type="InterPro" id="IPR050951">
    <property type="entry name" value="Retrovirus_Pol_polyprotein"/>
</dbReference>
<dbReference type="InterPro" id="IPR043502">
    <property type="entry name" value="DNA/RNA_pol_sf"/>
</dbReference>
<evidence type="ECO:0000256" key="11">
    <source>
        <dbReference type="ARBA" id="ARBA00022918"/>
    </source>
</evidence>
<sequence>MMSETRSRASTIRSEDIDRHLQIFLRLKPPRFEGTVEPRAAEEWLRRLEKTFDGMQCPSDRKVPLAVFVLNGKAERWWIGQQEAKLQGKLNSLITWEEFSEEFRVWFVSPSARQQMQKTFLRLVQGSRAVIQYEAEFTALARYAPQLVSTSAEKCYRFLRGLRDSLRQPLVPFHIFYFSELVERARLVENDLMDTQQRWTASRKRFGGDTSSSGSSGKRRFVSGDSRRSGQSGSTTISGSGSTTSSGSVSGAPVCQSCGRRHFGQCYRMTECPHAGFDRRSKFRSDSGTRPVGLTGRPRTVPPRTVTEGSSGGRGGGSSSMARRPPIGSQRKPSCSVASAPVQPRVYSLSQQKARDAPDVVTEMWKKGCPIFLASVRDMNIDVGSLSDIPVKVKEADVLKTAFSTRYGHYEFLVIPFGVTNVPAIFMDLMNRVFKEYLDQFVIVFIDDILVYSASEKDHARHLGIMLETLRQHQLYVKFSKCEFWLKSISFLGHVVSSEGISVDPQKIQVVTNWPRPTTKLKDCLTSAPVLVLPSGTEGFQVFSDASLKCLGCILMQHGRIWHHYLYGIRCEIFTDHKSLKYIFTQKDLNLRQRRWLELIKDYDLTIQYHSEKANVVVDALSRKSSGLLGIQLTSDEYLIRDMERLQLEVISSTGADSSVLTQMNIQSSLEERILEAQKSDSDYLKLISQIEYGKKSELRVSNFGVIFCKNRLWIPVFGDLKKEILYESHHSGYTIHPGSGKMYGDMKRLFWWPGMKKDVVDFVSKCEACQLMKAEHQRPGGLLQSLPIPEWKWEEVTMDFAMGFSRSRQGHDVIWVIVDRLTKSAHFLPIRQMDPVDKFAQTDGQSERTIQVLEDLLRLCVLDFGGSWEDHIPLIEFACNNHFQSSIDMAPYEALYGRKCRTPLTLTEVGDRQEMGATFVDETVKKINLIKERLKAAQDRQQKYYNQKHGFVQFQIDDFLYVKVSPMKGVSRFGRVSKLIPRYVGPFEIIERIGKSAYRLLLSDQMSDVYNIFHVSTLRKWISNSGKKLFPDEVKIQKNLRYEEEPELILAYDVRKLRSKQIHMVKVQWKHRTARGVGHEASISVSFLTEFWFGNVEDDIFLKLGRL</sequence>
<evidence type="ECO:0000256" key="2">
    <source>
        <dbReference type="ARBA" id="ARBA00022679"/>
    </source>
</evidence>
<feature type="domain" description="Retrotransposon gag" evidence="18">
    <location>
        <begin position="65"/>
        <end position="164"/>
    </location>
</feature>
<dbReference type="AlphaFoldDB" id="A0A8T3AZ45"/>
<keyword evidence="9" id="KW-0460">Magnesium</keyword>
<dbReference type="InterPro" id="IPR043128">
    <property type="entry name" value="Rev_trsase/Diguanyl_cyclase"/>
</dbReference>
<dbReference type="CDD" id="cd01647">
    <property type="entry name" value="RT_LTR"/>
    <property type="match status" value="1"/>
</dbReference>
<comment type="caution">
    <text evidence="22">The sequence shown here is derived from an EMBL/GenBank/DDBJ whole genome shotgun (WGS) entry which is preliminary data.</text>
</comment>
<dbReference type="InterPro" id="IPR041373">
    <property type="entry name" value="RT_RNaseH"/>
</dbReference>
<evidence type="ECO:0000256" key="1">
    <source>
        <dbReference type="ARBA" id="ARBA00022670"/>
    </source>
</evidence>
<feature type="domain" description="Reverse transcriptase" evidence="17">
    <location>
        <begin position="391"/>
        <end position="495"/>
    </location>
</feature>
<dbReference type="GO" id="GO:0006310">
    <property type="term" value="P:DNA recombination"/>
    <property type="evidence" value="ECO:0007669"/>
    <property type="project" value="UniProtKB-KW"/>
</dbReference>
<dbReference type="Pfam" id="PF03732">
    <property type="entry name" value="Retrotrans_gag"/>
    <property type="match status" value="1"/>
</dbReference>
<keyword evidence="6" id="KW-0064">Aspartyl protease</keyword>
<dbReference type="PANTHER" id="PTHR37984">
    <property type="entry name" value="PROTEIN CBG26694"/>
    <property type="match status" value="1"/>
</dbReference>
<dbReference type="SUPFAM" id="SSF56672">
    <property type="entry name" value="DNA/RNA polymerases"/>
    <property type="match status" value="1"/>
</dbReference>
<dbReference type="InterPro" id="IPR005162">
    <property type="entry name" value="Retrotrans_gag_dom"/>
</dbReference>
<dbReference type="Gene3D" id="3.30.420.10">
    <property type="entry name" value="Ribonuclease H-like superfamily/Ribonuclease H"/>
    <property type="match status" value="1"/>
</dbReference>
<evidence type="ECO:0000256" key="4">
    <source>
        <dbReference type="ARBA" id="ARBA00022722"/>
    </source>
</evidence>
<dbReference type="Proteomes" id="UP000829196">
    <property type="component" value="Unassembled WGS sequence"/>
</dbReference>
<dbReference type="GO" id="GO:0003677">
    <property type="term" value="F:DNA binding"/>
    <property type="evidence" value="ECO:0007669"/>
    <property type="project" value="UniProtKB-KW"/>
</dbReference>
<evidence type="ECO:0000256" key="13">
    <source>
        <dbReference type="ARBA" id="ARBA00023125"/>
    </source>
</evidence>
<evidence type="ECO:0000256" key="8">
    <source>
        <dbReference type="ARBA" id="ARBA00022801"/>
    </source>
</evidence>
<evidence type="ECO:0000313" key="22">
    <source>
        <dbReference type="EMBL" id="KAI0501334.1"/>
    </source>
</evidence>
<feature type="domain" description="Integrase zinc-binding" evidence="20">
    <location>
        <begin position="720"/>
        <end position="775"/>
    </location>
</feature>
<keyword evidence="2" id="KW-0808">Transferase</keyword>
<dbReference type="OrthoDB" id="784813at2759"/>
<dbReference type="FunFam" id="3.30.70.270:FF:000003">
    <property type="entry name" value="Transposon Ty3-G Gag-Pol polyprotein"/>
    <property type="match status" value="1"/>
</dbReference>
<keyword evidence="14" id="KW-0233">DNA recombination</keyword>
<dbReference type="GO" id="GO:0004190">
    <property type="term" value="F:aspartic-type endopeptidase activity"/>
    <property type="evidence" value="ECO:0007669"/>
    <property type="project" value="UniProtKB-KW"/>
</dbReference>
<dbReference type="GO" id="GO:0015074">
    <property type="term" value="P:DNA integration"/>
    <property type="evidence" value="ECO:0007669"/>
    <property type="project" value="UniProtKB-KW"/>
</dbReference>
<dbReference type="GO" id="GO:0003964">
    <property type="term" value="F:RNA-directed DNA polymerase activity"/>
    <property type="evidence" value="ECO:0007669"/>
    <property type="project" value="UniProtKB-KW"/>
</dbReference>
<feature type="region of interest" description="Disordered" evidence="16">
    <location>
        <begin position="202"/>
        <end position="253"/>
    </location>
</feature>
<reference evidence="22" key="1">
    <citation type="journal article" date="2022" name="Front. Genet.">
        <title>Chromosome-Scale Assembly of the Dendrobium nobile Genome Provides Insights Into the Molecular Mechanism of the Biosynthesis of the Medicinal Active Ingredient of Dendrobium.</title>
        <authorList>
            <person name="Xu Q."/>
            <person name="Niu S.-C."/>
            <person name="Li K.-L."/>
            <person name="Zheng P.-J."/>
            <person name="Zhang X.-J."/>
            <person name="Jia Y."/>
            <person name="Liu Y."/>
            <person name="Niu Y.-X."/>
            <person name="Yu L.-H."/>
            <person name="Chen D.-F."/>
            <person name="Zhang G.-Q."/>
        </authorList>
    </citation>
    <scope>NUCLEOTIDE SEQUENCE</scope>
    <source>
        <tissue evidence="22">Leaf</tissue>
    </source>
</reference>
<feature type="region of interest" description="Disordered" evidence="16">
    <location>
        <begin position="278"/>
        <end position="339"/>
    </location>
</feature>
<evidence type="ECO:0000256" key="15">
    <source>
        <dbReference type="SAM" id="Coils"/>
    </source>
</evidence>
<keyword evidence="23" id="KW-1185">Reference proteome</keyword>
<evidence type="ECO:0000259" key="19">
    <source>
        <dbReference type="Pfam" id="PF17917"/>
    </source>
</evidence>
<keyword evidence="10" id="KW-0229">DNA integration</keyword>
<dbReference type="InterPro" id="IPR056924">
    <property type="entry name" value="SH3_Tf2-1"/>
</dbReference>
<gene>
    <name evidence="22" type="ORF">KFK09_016278</name>
</gene>
<dbReference type="CDD" id="cd09274">
    <property type="entry name" value="RNase_HI_RT_Ty3"/>
    <property type="match status" value="1"/>
</dbReference>
<dbReference type="InterPro" id="IPR000477">
    <property type="entry name" value="RT_dom"/>
</dbReference>
<keyword evidence="5" id="KW-0479">Metal-binding</keyword>
<feature type="coiled-coil region" evidence="15">
    <location>
        <begin position="921"/>
        <end position="948"/>
    </location>
</feature>
<dbReference type="Pfam" id="PF17921">
    <property type="entry name" value="Integrase_H2C2"/>
    <property type="match status" value="1"/>
</dbReference>
<dbReference type="GO" id="GO:0004519">
    <property type="term" value="F:endonuclease activity"/>
    <property type="evidence" value="ECO:0007669"/>
    <property type="project" value="UniProtKB-KW"/>
</dbReference>
<evidence type="ECO:0000259" key="17">
    <source>
        <dbReference type="Pfam" id="PF00078"/>
    </source>
</evidence>
<dbReference type="Gene3D" id="3.30.70.270">
    <property type="match status" value="1"/>
</dbReference>
<evidence type="ECO:0000259" key="18">
    <source>
        <dbReference type="Pfam" id="PF03732"/>
    </source>
</evidence>
<organism evidence="22 23">
    <name type="scientific">Dendrobium nobile</name>
    <name type="common">Orchid</name>
    <dbReference type="NCBI Taxonomy" id="94219"/>
    <lineage>
        <taxon>Eukaryota</taxon>
        <taxon>Viridiplantae</taxon>
        <taxon>Streptophyta</taxon>
        <taxon>Embryophyta</taxon>
        <taxon>Tracheophyta</taxon>
        <taxon>Spermatophyta</taxon>
        <taxon>Magnoliopsida</taxon>
        <taxon>Liliopsida</taxon>
        <taxon>Asparagales</taxon>
        <taxon>Orchidaceae</taxon>
        <taxon>Epidendroideae</taxon>
        <taxon>Malaxideae</taxon>
        <taxon>Dendrobiinae</taxon>
        <taxon>Dendrobium</taxon>
    </lineage>
</organism>
<evidence type="ECO:0000259" key="20">
    <source>
        <dbReference type="Pfam" id="PF17921"/>
    </source>
</evidence>
<evidence type="ECO:0000256" key="7">
    <source>
        <dbReference type="ARBA" id="ARBA00022759"/>
    </source>
</evidence>
<dbReference type="SUPFAM" id="SSF53098">
    <property type="entry name" value="Ribonuclease H-like"/>
    <property type="match status" value="1"/>
</dbReference>
<dbReference type="PANTHER" id="PTHR37984:SF5">
    <property type="entry name" value="PROTEIN NYNRIN-LIKE"/>
    <property type="match status" value="1"/>
</dbReference>
<accession>A0A8T3AZ45</accession>
<keyword evidence="1" id="KW-0645">Protease</keyword>
<dbReference type="GO" id="GO:0003887">
    <property type="term" value="F:DNA-directed DNA polymerase activity"/>
    <property type="evidence" value="ECO:0007669"/>
    <property type="project" value="UniProtKB-KW"/>
</dbReference>
<dbReference type="EMBL" id="JAGYWB010000012">
    <property type="protein sequence ID" value="KAI0501334.1"/>
    <property type="molecule type" value="Genomic_DNA"/>
</dbReference>
<dbReference type="Pfam" id="PF17917">
    <property type="entry name" value="RT_RNaseH"/>
    <property type="match status" value="1"/>
</dbReference>
<keyword evidence="7" id="KW-0255">Endonuclease</keyword>
<feature type="compositionally biased region" description="Low complexity" evidence="16">
    <location>
        <begin position="229"/>
        <end position="251"/>
    </location>
</feature>
<evidence type="ECO:0000256" key="9">
    <source>
        <dbReference type="ARBA" id="ARBA00022842"/>
    </source>
</evidence>
<evidence type="ECO:0000256" key="5">
    <source>
        <dbReference type="ARBA" id="ARBA00022723"/>
    </source>
</evidence>
<keyword evidence="4" id="KW-0540">Nuclease</keyword>
<dbReference type="Pfam" id="PF00078">
    <property type="entry name" value="RVT_1"/>
    <property type="match status" value="1"/>
</dbReference>
<evidence type="ECO:0000256" key="3">
    <source>
        <dbReference type="ARBA" id="ARBA00022695"/>
    </source>
</evidence>